<accession>A0ABW2LC48</accession>
<feature type="transmembrane region" description="Helical" evidence="1">
    <location>
        <begin position="358"/>
        <end position="380"/>
    </location>
</feature>
<evidence type="ECO:0000313" key="3">
    <source>
        <dbReference type="Proteomes" id="UP001596472"/>
    </source>
</evidence>
<protein>
    <recommendedName>
        <fullName evidence="4">Tetratricopeptide repeat protein</fullName>
    </recommendedName>
</protein>
<keyword evidence="1" id="KW-1133">Transmembrane helix</keyword>
<evidence type="ECO:0000256" key="1">
    <source>
        <dbReference type="SAM" id="Phobius"/>
    </source>
</evidence>
<dbReference type="Proteomes" id="UP001596472">
    <property type="component" value="Unassembled WGS sequence"/>
</dbReference>
<sequence>MPRVFLILATLTAQASACLWDRDTLAEEAKGRGDLVKIIVGWFDRYPPRYYEMRLERVSKELQENPNDLELLDDAAVACDRLGRPDEAIDWMEKKKTVLNALPSDESPEHHYRYLANLGTFYAHRWISKPESERNADLSDLRTGEKLIAQAIEENPEAHFGREIHQLNAIRWMLWDGDDNKLGIDPVTGIEFGRDSWVSPHYSPLSNSADHQYPDGISGLIKLGAAWQNIDAFHALTGAMEYDELTSLAQLSYQREIELFETGARSIHPVYFVRERVYPDPPQLLQNRKPVDEYYKIARAATTQRNQSWIAYQNELFDKGLHPDTHPDFWANWIEPAFPAIPGPSLFDQFKTLLKNRLGLVASILIVTVAIFVVLFADFIRRRRFKALASQLP</sequence>
<dbReference type="Gene3D" id="1.25.40.10">
    <property type="entry name" value="Tetratricopeptide repeat domain"/>
    <property type="match status" value="1"/>
</dbReference>
<proteinExistence type="predicted"/>
<evidence type="ECO:0000313" key="2">
    <source>
        <dbReference type="EMBL" id="MFC7338552.1"/>
    </source>
</evidence>
<gene>
    <name evidence="2" type="ORF">ACFQY0_15260</name>
</gene>
<dbReference type="EMBL" id="JBHTBS010000008">
    <property type="protein sequence ID" value="MFC7338552.1"/>
    <property type="molecule type" value="Genomic_DNA"/>
</dbReference>
<reference evidence="3" key="1">
    <citation type="journal article" date="2019" name="Int. J. Syst. Evol. Microbiol.">
        <title>The Global Catalogue of Microorganisms (GCM) 10K type strain sequencing project: providing services to taxonomists for standard genome sequencing and annotation.</title>
        <authorList>
            <consortium name="The Broad Institute Genomics Platform"/>
            <consortium name="The Broad Institute Genome Sequencing Center for Infectious Disease"/>
            <person name="Wu L."/>
            <person name="Ma J."/>
        </authorList>
    </citation>
    <scope>NUCLEOTIDE SEQUENCE [LARGE SCALE GENOMIC DNA]</scope>
    <source>
        <strain evidence="3">CGMCC 4.1467</strain>
    </source>
</reference>
<comment type="caution">
    <text evidence="2">The sequence shown here is derived from an EMBL/GenBank/DDBJ whole genome shotgun (WGS) entry which is preliminary data.</text>
</comment>
<evidence type="ECO:0008006" key="4">
    <source>
        <dbReference type="Google" id="ProtNLM"/>
    </source>
</evidence>
<dbReference type="InterPro" id="IPR011990">
    <property type="entry name" value="TPR-like_helical_dom_sf"/>
</dbReference>
<keyword evidence="3" id="KW-1185">Reference proteome</keyword>
<keyword evidence="1" id="KW-0472">Membrane</keyword>
<keyword evidence="1" id="KW-0812">Transmembrane</keyword>
<dbReference type="RefSeq" id="WP_379713993.1">
    <property type="nucleotide sequence ID" value="NZ_JBHTBS010000008.1"/>
</dbReference>
<organism evidence="2 3">
    <name type="scientific">Haloferula chungangensis</name>
    <dbReference type="NCBI Taxonomy" id="1048331"/>
    <lineage>
        <taxon>Bacteria</taxon>
        <taxon>Pseudomonadati</taxon>
        <taxon>Verrucomicrobiota</taxon>
        <taxon>Verrucomicrobiia</taxon>
        <taxon>Verrucomicrobiales</taxon>
        <taxon>Verrucomicrobiaceae</taxon>
        <taxon>Haloferula</taxon>
    </lineage>
</organism>
<name>A0ABW2LC48_9BACT</name>